<dbReference type="GO" id="GO:0016787">
    <property type="term" value="F:hydrolase activity"/>
    <property type="evidence" value="ECO:0007669"/>
    <property type="project" value="UniProtKB-KW"/>
</dbReference>
<dbReference type="PROSITE" id="PS51746">
    <property type="entry name" value="PPM_2"/>
    <property type="match status" value="1"/>
</dbReference>
<protein>
    <recommendedName>
        <fullName evidence="2">PPM-type phosphatase domain-containing protein</fullName>
    </recommendedName>
</protein>
<accession>A0A518CGN9</accession>
<dbReference type="InterPro" id="IPR036457">
    <property type="entry name" value="PPM-type-like_dom_sf"/>
</dbReference>
<evidence type="ECO:0000256" key="1">
    <source>
        <dbReference type="SAM" id="MobiDB-lite"/>
    </source>
</evidence>
<dbReference type="SMART" id="SM00331">
    <property type="entry name" value="PP2C_SIG"/>
    <property type="match status" value="1"/>
</dbReference>
<gene>
    <name evidence="3" type="ORF">Pla110_00910</name>
</gene>
<organism evidence="3 4">
    <name type="scientific">Polystyrenella longa</name>
    <dbReference type="NCBI Taxonomy" id="2528007"/>
    <lineage>
        <taxon>Bacteria</taxon>
        <taxon>Pseudomonadati</taxon>
        <taxon>Planctomycetota</taxon>
        <taxon>Planctomycetia</taxon>
        <taxon>Planctomycetales</taxon>
        <taxon>Planctomycetaceae</taxon>
        <taxon>Polystyrenella</taxon>
    </lineage>
</organism>
<keyword evidence="3" id="KW-0378">Hydrolase</keyword>
<dbReference type="KEGG" id="plon:Pla110_00910"/>
<feature type="region of interest" description="Disordered" evidence="1">
    <location>
        <begin position="1"/>
        <end position="42"/>
    </location>
</feature>
<feature type="compositionally biased region" description="Low complexity" evidence="1">
    <location>
        <begin position="310"/>
        <end position="327"/>
    </location>
</feature>
<dbReference type="SMART" id="SM00332">
    <property type="entry name" value="PP2Cc"/>
    <property type="match status" value="1"/>
</dbReference>
<dbReference type="RefSeq" id="WP_144992095.1">
    <property type="nucleotide sequence ID" value="NZ_CP036281.1"/>
</dbReference>
<reference evidence="3 4" key="1">
    <citation type="submission" date="2019-02" db="EMBL/GenBank/DDBJ databases">
        <title>Deep-cultivation of Planctomycetes and their phenomic and genomic characterization uncovers novel biology.</title>
        <authorList>
            <person name="Wiegand S."/>
            <person name="Jogler M."/>
            <person name="Boedeker C."/>
            <person name="Pinto D."/>
            <person name="Vollmers J."/>
            <person name="Rivas-Marin E."/>
            <person name="Kohn T."/>
            <person name="Peeters S.H."/>
            <person name="Heuer A."/>
            <person name="Rast P."/>
            <person name="Oberbeckmann S."/>
            <person name="Bunk B."/>
            <person name="Jeske O."/>
            <person name="Meyerdierks A."/>
            <person name="Storesund J.E."/>
            <person name="Kallscheuer N."/>
            <person name="Luecker S."/>
            <person name="Lage O.M."/>
            <person name="Pohl T."/>
            <person name="Merkel B.J."/>
            <person name="Hornburger P."/>
            <person name="Mueller R.-W."/>
            <person name="Bruemmer F."/>
            <person name="Labrenz M."/>
            <person name="Spormann A.M."/>
            <person name="Op den Camp H."/>
            <person name="Overmann J."/>
            <person name="Amann R."/>
            <person name="Jetten M.S.M."/>
            <person name="Mascher T."/>
            <person name="Medema M.H."/>
            <person name="Devos D.P."/>
            <person name="Kaster A.-K."/>
            <person name="Ovreas L."/>
            <person name="Rohde M."/>
            <person name="Galperin M.Y."/>
            <person name="Jogler C."/>
        </authorList>
    </citation>
    <scope>NUCLEOTIDE SEQUENCE [LARGE SCALE GENOMIC DNA]</scope>
    <source>
        <strain evidence="3 4">Pla110</strain>
    </source>
</reference>
<feature type="domain" description="PPM-type phosphatase" evidence="2">
    <location>
        <begin position="47"/>
        <end position="299"/>
    </location>
</feature>
<sequence length="334" mass="36296">MFFGSLFASKSNSPSPTAENQTSKASICLQGEMTEPESGRTRLGEVIHYSRRSPDKETANEDALGIFTPTDRSLILVVADGVGGRRGGEEAARIVVETFERCLNNFQWSQASPGVVSAATEAITLRTAILNAIETANEDIIKLGTGAASTIAVAEIQDQTIRTYHVGDSLIMLVGQRGKVKLRTVSHSPVGFAQEAGMLEANEAMHHSERHIVFNVVGSSEMWIEMGSPVEMAPRDTLILASDGLSDNLLEDEIVEQIRKGPLLESIRTVTEITRERMDHLVKGRPSKPDDTTILAFRRLRKKAHPRKNQQPASSPAPLSAPQVASSETTETLV</sequence>
<evidence type="ECO:0000259" key="2">
    <source>
        <dbReference type="PROSITE" id="PS51746"/>
    </source>
</evidence>
<keyword evidence="4" id="KW-1185">Reference proteome</keyword>
<feature type="compositionally biased region" description="Polar residues" evidence="1">
    <location>
        <begin position="8"/>
        <end position="25"/>
    </location>
</feature>
<dbReference type="Proteomes" id="UP000317178">
    <property type="component" value="Chromosome"/>
</dbReference>
<dbReference type="EMBL" id="CP036281">
    <property type="protein sequence ID" value="QDU78390.1"/>
    <property type="molecule type" value="Genomic_DNA"/>
</dbReference>
<proteinExistence type="predicted"/>
<dbReference type="InterPro" id="IPR001932">
    <property type="entry name" value="PPM-type_phosphatase-like_dom"/>
</dbReference>
<name>A0A518CGN9_9PLAN</name>
<evidence type="ECO:0000313" key="4">
    <source>
        <dbReference type="Proteomes" id="UP000317178"/>
    </source>
</evidence>
<dbReference type="OrthoDB" id="261518at2"/>
<dbReference type="AlphaFoldDB" id="A0A518CGN9"/>
<dbReference type="Pfam" id="PF13672">
    <property type="entry name" value="PP2C_2"/>
    <property type="match status" value="1"/>
</dbReference>
<feature type="region of interest" description="Disordered" evidence="1">
    <location>
        <begin position="302"/>
        <end position="334"/>
    </location>
</feature>
<dbReference type="SUPFAM" id="SSF81606">
    <property type="entry name" value="PP2C-like"/>
    <property type="match status" value="1"/>
</dbReference>
<evidence type="ECO:0000313" key="3">
    <source>
        <dbReference type="EMBL" id="QDU78390.1"/>
    </source>
</evidence>
<dbReference type="Gene3D" id="3.60.40.10">
    <property type="entry name" value="PPM-type phosphatase domain"/>
    <property type="match status" value="1"/>
</dbReference>